<keyword evidence="2" id="KW-1185">Reference proteome</keyword>
<dbReference type="EMBL" id="JASSZA010000007">
    <property type="protein sequence ID" value="KAK2106714.1"/>
    <property type="molecule type" value="Genomic_DNA"/>
</dbReference>
<sequence>MVGILDLPQCPGAWAAVWQRVCFQTLKGLISSSLPAAQGTFPAFLPCCGLDKTSDQQVKSYSRWSWRSQRTGNISGSWADALLLSH</sequence>
<accession>A0ABQ9VBG2</accession>
<name>A0ABQ9VBG2_SAGOE</name>
<feature type="non-terminal residue" evidence="1">
    <location>
        <position position="86"/>
    </location>
</feature>
<dbReference type="Proteomes" id="UP001266305">
    <property type="component" value="Unassembled WGS sequence"/>
</dbReference>
<comment type="caution">
    <text evidence="1">The sequence shown here is derived from an EMBL/GenBank/DDBJ whole genome shotgun (WGS) entry which is preliminary data.</text>
</comment>
<evidence type="ECO:0000313" key="2">
    <source>
        <dbReference type="Proteomes" id="UP001266305"/>
    </source>
</evidence>
<evidence type="ECO:0000313" key="1">
    <source>
        <dbReference type="EMBL" id="KAK2106714.1"/>
    </source>
</evidence>
<proteinExistence type="predicted"/>
<reference evidence="1 2" key="1">
    <citation type="submission" date="2023-05" db="EMBL/GenBank/DDBJ databases">
        <title>B98-5 Cell Line De Novo Hybrid Assembly: An Optical Mapping Approach.</title>
        <authorList>
            <person name="Kananen K."/>
            <person name="Auerbach J.A."/>
            <person name="Kautto E."/>
            <person name="Blachly J.S."/>
        </authorList>
    </citation>
    <scope>NUCLEOTIDE SEQUENCE [LARGE SCALE GENOMIC DNA]</scope>
    <source>
        <strain evidence="1">B95-8</strain>
        <tissue evidence="1">Cell line</tissue>
    </source>
</reference>
<gene>
    <name evidence="1" type="ORF">P7K49_016228</name>
</gene>
<protein>
    <submittedName>
        <fullName evidence="1">Uncharacterized protein</fullName>
    </submittedName>
</protein>
<organism evidence="1 2">
    <name type="scientific">Saguinus oedipus</name>
    <name type="common">Cotton-top tamarin</name>
    <name type="synonym">Oedipomidas oedipus</name>
    <dbReference type="NCBI Taxonomy" id="9490"/>
    <lineage>
        <taxon>Eukaryota</taxon>
        <taxon>Metazoa</taxon>
        <taxon>Chordata</taxon>
        <taxon>Craniata</taxon>
        <taxon>Vertebrata</taxon>
        <taxon>Euteleostomi</taxon>
        <taxon>Mammalia</taxon>
        <taxon>Eutheria</taxon>
        <taxon>Euarchontoglires</taxon>
        <taxon>Primates</taxon>
        <taxon>Haplorrhini</taxon>
        <taxon>Platyrrhini</taxon>
        <taxon>Cebidae</taxon>
        <taxon>Callitrichinae</taxon>
        <taxon>Saguinus</taxon>
    </lineage>
</organism>